<accession>A0A9W8HD33</accession>
<comment type="caution">
    <text evidence="3">The sequence shown here is derived from an EMBL/GenBank/DDBJ whole genome shotgun (WGS) entry which is preliminary data.</text>
</comment>
<feature type="compositionally biased region" description="Basic and acidic residues" evidence="2">
    <location>
        <begin position="24"/>
        <end position="39"/>
    </location>
</feature>
<feature type="compositionally biased region" description="Acidic residues" evidence="2">
    <location>
        <begin position="127"/>
        <end position="137"/>
    </location>
</feature>
<dbReference type="GO" id="GO:0005634">
    <property type="term" value="C:nucleus"/>
    <property type="evidence" value="ECO:0007669"/>
    <property type="project" value="TreeGrafter"/>
</dbReference>
<evidence type="ECO:0000313" key="4">
    <source>
        <dbReference type="Proteomes" id="UP001140172"/>
    </source>
</evidence>
<dbReference type="GO" id="GO:0005737">
    <property type="term" value="C:cytoplasm"/>
    <property type="evidence" value="ECO:0007669"/>
    <property type="project" value="TreeGrafter"/>
</dbReference>
<name>A0A9W8HD33_9FUNG</name>
<evidence type="ECO:0000313" key="3">
    <source>
        <dbReference type="EMBL" id="KAJ2779562.1"/>
    </source>
</evidence>
<dbReference type="AlphaFoldDB" id="A0A9W8HD33"/>
<dbReference type="InterPro" id="IPR015267">
    <property type="entry name" value="PPP4R2"/>
</dbReference>
<feature type="region of interest" description="Disordered" evidence="2">
    <location>
        <begin position="1"/>
        <end position="48"/>
    </location>
</feature>
<proteinExistence type="inferred from homology"/>
<feature type="compositionally biased region" description="Polar residues" evidence="2">
    <location>
        <begin position="66"/>
        <end position="78"/>
    </location>
</feature>
<organism evidence="3 4">
    <name type="scientific">Coemansia interrupta</name>
    <dbReference type="NCBI Taxonomy" id="1126814"/>
    <lineage>
        <taxon>Eukaryota</taxon>
        <taxon>Fungi</taxon>
        <taxon>Fungi incertae sedis</taxon>
        <taxon>Zoopagomycota</taxon>
        <taxon>Kickxellomycotina</taxon>
        <taxon>Kickxellomycetes</taxon>
        <taxon>Kickxellales</taxon>
        <taxon>Kickxellaceae</taxon>
        <taxon>Coemansia</taxon>
    </lineage>
</organism>
<dbReference type="Proteomes" id="UP001140172">
    <property type="component" value="Unassembled WGS sequence"/>
</dbReference>
<feature type="region of interest" description="Disordered" evidence="2">
    <location>
        <begin position="291"/>
        <end position="321"/>
    </location>
</feature>
<dbReference type="PANTHER" id="PTHR16487">
    <property type="entry name" value="PPP4R2-RELATED PROTEIN"/>
    <property type="match status" value="1"/>
</dbReference>
<evidence type="ECO:0000256" key="2">
    <source>
        <dbReference type="SAM" id="MobiDB-lite"/>
    </source>
</evidence>
<protein>
    <submittedName>
        <fullName evidence="3">Uncharacterized protein</fullName>
    </submittedName>
</protein>
<feature type="compositionally biased region" description="Low complexity" evidence="2">
    <location>
        <begin position="1"/>
        <end position="14"/>
    </location>
</feature>
<gene>
    <name evidence="3" type="ORF">GGI15_003835</name>
</gene>
<sequence>MSAPQTTESQSQQQRSGNLTEPLSEERNRILERLARNEEDSTPWPELRGIIRQKLAYAVETLTKLQQGQDHVQSQNQQRESDDGGGSASNRSDTPAVESPGARKRSRLETGAATDVRLQSPPQPSDDNADGDAIMEDTSEKKDGAAEPELEENSKEPRQAHTRGHNGHSDYASEIYDLEERIGYCLRTFEEAPFTIQRIAELLAWPEKHYRNVLKFLRAVERVVYVTSTVDEFPTTIRRKSVDEEDAIEAVSSTASANSRSGAPSSLLSFIASQEGTTTLMPSVTGANGAMTKAVGPKLPPTTAAASVTTEPAPEESTSAAKAKMADTSAHAAASMVPLDASDTGILHITPTSTGDTDALRAKIQSTVDSSVPVFIDDHVGGSSKLTVQPVFPQTTEIDSETKSDGHATPEAMVEDGPDAGNSD</sequence>
<keyword evidence="4" id="KW-1185">Reference proteome</keyword>
<feature type="compositionally biased region" description="Polar residues" evidence="2">
    <location>
        <begin position="304"/>
        <end position="320"/>
    </location>
</feature>
<feature type="region of interest" description="Disordered" evidence="2">
    <location>
        <begin position="66"/>
        <end position="171"/>
    </location>
</feature>
<comment type="similarity">
    <text evidence="1">Belongs to the PPP4R2 family.</text>
</comment>
<dbReference type="OrthoDB" id="341898at2759"/>
<feature type="region of interest" description="Disordered" evidence="2">
    <location>
        <begin position="390"/>
        <end position="424"/>
    </location>
</feature>
<evidence type="ECO:0000256" key="1">
    <source>
        <dbReference type="ARBA" id="ARBA00009207"/>
    </source>
</evidence>
<dbReference type="PANTHER" id="PTHR16487:SF0">
    <property type="entry name" value="PROTEIN PHOSPHATASE 4 REGULATORY SUBUNIT 2-RELATED"/>
    <property type="match status" value="1"/>
</dbReference>
<dbReference type="EMBL" id="JANBUM010000292">
    <property type="protein sequence ID" value="KAJ2779562.1"/>
    <property type="molecule type" value="Genomic_DNA"/>
</dbReference>
<dbReference type="GO" id="GO:0019888">
    <property type="term" value="F:protein phosphatase regulator activity"/>
    <property type="evidence" value="ECO:0007669"/>
    <property type="project" value="InterPro"/>
</dbReference>
<dbReference type="Pfam" id="PF09184">
    <property type="entry name" value="PPP4R2"/>
    <property type="match status" value="1"/>
</dbReference>
<dbReference type="GO" id="GO:0030289">
    <property type="term" value="C:protein phosphatase 4 complex"/>
    <property type="evidence" value="ECO:0007669"/>
    <property type="project" value="InterPro"/>
</dbReference>
<reference evidence="3" key="1">
    <citation type="submission" date="2022-07" db="EMBL/GenBank/DDBJ databases">
        <title>Phylogenomic reconstructions and comparative analyses of Kickxellomycotina fungi.</title>
        <authorList>
            <person name="Reynolds N.K."/>
            <person name="Stajich J.E."/>
            <person name="Barry K."/>
            <person name="Grigoriev I.V."/>
            <person name="Crous P."/>
            <person name="Smith M.E."/>
        </authorList>
    </citation>
    <scope>NUCLEOTIDE SEQUENCE</scope>
    <source>
        <strain evidence="3">BCRC 34489</strain>
    </source>
</reference>